<evidence type="ECO:0000313" key="1">
    <source>
        <dbReference type="EMBL" id="CAH1417808.1"/>
    </source>
</evidence>
<dbReference type="EMBL" id="CAKMRJ010000113">
    <property type="protein sequence ID" value="CAH1417808.1"/>
    <property type="molecule type" value="Genomic_DNA"/>
</dbReference>
<name>A0AAU9MAD2_9ASTR</name>
<keyword evidence="2" id="KW-1185">Reference proteome</keyword>
<accession>A0AAU9MAD2</accession>
<gene>
    <name evidence="1" type="ORF">LVIROSA_LOCUS5462</name>
</gene>
<proteinExistence type="predicted"/>
<dbReference type="AlphaFoldDB" id="A0AAU9MAD2"/>
<organism evidence="1 2">
    <name type="scientific">Lactuca virosa</name>
    <dbReference type="NCBI Taxonomy" id="75947"/>
    <lineage>
        <taxon>Eukaryota</taxon>
        <taxon>Viridiplantae</taxon>
        <taxon>Streptophyta</taxon>
        <taxon>Embryophyta</taxon>
        <taxon>Tracheophyta</taxon>
        <taxon>Spermatophyta</taxon>
        <taxon>Magnoliopsida</taxon>
        <taxon>eudicotyledons</taxon>
        <taxon>Gunneridae</taxon>
        <taxon>Pentapetalae</taxon>
        <taxon>asterids</taxon>
        <taxon>campanulids</taxon>
        <taxon>Asterales</taxon>
        <taxon>Asteraceae</taxon>
        <taxon>Cichorioideae</taxon>
        <taxon>Cichorieae</taxon>
        <taxon>Lactucinae</taxon>
        <taxon>Lactuca</taxon>
    </lineage>
</organism>
<reference evidence="1 2" key="1">
    <citation type="submission" date="2022-01" db="EMBL/GenBank/DDBJ databases">
        <authorList>
            <person name="Xiong W."/>
            <person name="Schranz E."/>
        </authorList>
    </citation>
    <scope>NUCLEOTIDE SEQUENCE [LARGE SCALE GENOMIC DNA]</scope>
</reference>
<protein>
    <submittedName>
        <fullName evidence="1">Uncharacterized protein</fullName>
    </submittedName>
</protein>
<dbReference type="Proteomes" id="UP001157418">
    <property type="component" value="Unassembled WGS sequence"/>
</dbReference>
<comment type="caution">
    <text evidence="1">The sequence shown here is derived from an EMBL/GenBank/DDBJ whole genome shotgun (WGS) entry which is preliminary data.</text>
</comment>
<sequence>MQISIVYQPFLDRSWNILCNMTNQGSLTVSMLQMTMGFGEIWTLMAGKMNFNNLKVPGKPDGSAASALLKFQAIVGKNDCQ</sequence>
<evidence type="ECO:0000313" key="2">
    <source>
        <dbReference type="Proteomes" id="UP001157418"/>
    </source>
</evidence>